<comment type="caution">
    <text evidence="11">The sequence shown here is derived from an EMBL/GenBank/DDBJ whole genome shotgun (WGS) entry which is preliminary data.</text>
</comment>
<keyword evidence="3 8" id="KW-0597">Phosphoprotein</keyword>
<keyword evidence="12" id="KW-1185">Reference proteome</keyword>
<dbReference type="SUPFAM" id="SSF52172">
    <property type="entry name" value="CheY-like"/>
    <property type="match status" value="1"/>
</dbReference>
<evidence type="ECO:0000256" key="6">
    <source>
        <dbReference type="ARBA" id="ARBA00023125"/>
    </source>
</evidence>
<dbReference type="Pfam" id="PF00072">
    <property type="entry name" value="Response_reg"/>
    <property type="match status" value="1"/>
</dbReference>
<keyword evidence="4" id="KW-0902">Two-component regulatory system</keyword>
<dbReference type="InterPro" id="IPR011006">
    <property type="entry name" value="CheY-like_superfamily"/>
</dbReference>
<dbReference type="InterPro" id="IPR009057">
    <property type="entry name" value="Homeodomain-like_sf"/>
</dbReference>
<dbReference type="SMART" id="SM00342">
    <property type="entry name" value="HTH_ARAC"/>
    <property type="match status" value="1"/>
</dbReference>
<organism evidence="11 12">
    <name type="scientific">Robertmurraya beringensis</name>
    <dbReference type="NCBI Taxonomy" id="641660"/>
    <lineage>
        <taxon>Bacteria</taxon>
        <taxon>Bacillati</taxon>
        <taxon>Bacillota</taxon>
        <taxon>Bacilli</taxon>
        <taxon>Bacillales</taxon>
        <taxon>Bacillaceae</taxon>
        <taxon>Robertmurraya</taxon>
    </lineage>
</organism>
<dbReference type="RefSeq" id="WP_377057717.1">
    <property type="nucleotide sequence ID" value="NZ_JBHLUU010000017.1"/>
</dbReference>
<evidence type="ECO:0000313" key="12">
    <source>
        <dbReference type="Proteomes" id="UP001589738"/>
    </source>
</evidence>
<keyword evidence="2" id="KW-0963">Cytoplasm</keyword>
<evidence type="ECO:0000259" key="9">
    <source>
        <dbReference type="PROSITE" id="PS01124"/>
    </source>
</evidence>
<evidence type="ECO:0000256" key="3">
    <source>
        <dbReference type="ARBA" id="ARBA00022553"/>
    </source>
</evidence>
<dbReference type="InterPro" id="IPR018060">
    <property type="entry name" value="HTH_AraC"/>
</dbReference>
<dbReference type="Pfam" id="PF12833">
    <property type="entry name" value="HTH_18"/>
    <property type="match status" value="1"/>
</dbReference>
<dbReference type="InterPro" id="IPR020449">
    <property type="entry name" value="Tscrpt_reg_AraC-type_HTH"/>
</dbReference>
<dbReference type="Proteomes" id="UP001589738">
    <property type="component" value="Unassembled WGS sequence"/>
</dbReference>
<dbReference type="EMBL" id="JBHLUU010000017">
    <property type="protein sequence ID" value="MFC0474886.1"/>
    <property type="molecule type" value="Genomic_DNA"/>
</dbReference>
<evidence type="ECO:0000259" key="10">
    <source>
        <dbReference type="PROSITE" id="PS50110"/>
    </source>
</evidence>
<dbReference type="InterPro" id="IPR051552">
    <property type="entry name" value="HptR"/>
</dbReference>
<dbReference type="Gene3D" id="1.10.10.60">
    <property type="entry name" value="Homeodomain-like"/>
    <property type="match status" value="2"/>
</dbReference>
<dbReference type="PROSITE" id="PS00041">
    <property type="entry name" value="HTH_ARAC_FAMILY_1"/>
    <property type="match status" value="1"/>
</dbReference>
<evidence type="ECO:0000256" key="4">
    <source>
        <dbReference type="ARBA" id="ARBA00023012"/>
    </source>
</evidence>
<dbReference type="PANTHER" id="PTHR42713:SF3">
    <property type="entry name" value="TRANSCRIPTIONAL REGULATORY PROTEIN HPTR"/>
    <property type="match status" value="1"/>
</dbReference>
<evidence type="ECO:0000256" key="2">
    <source>
        <dbReference type="ARBA" id="ARBA00022490"/>
    </source>
</evidence>
<dbReference type="InterPro" id="IPR018062">
    <property type="entry name" value="HTH_AraC-typ_CS"/>
</dbReference>
<protein>
    <submittedName>
        <fullName evidence="11">Response regulator</fullName>
    </submittedName>
</protein>
<evidence type="ECO:0000256" key="8">
    <source>
        <dbReference type="PROSITE-ProRule" id="PRU00169"/>
    </source>
</evidence>
<evidence type="ECO:0000256" key="7">
    <source>
        <dbReference type="ARBA" id="ARBA00023163"/>
    </source>
</evidence>
<sequence length="534" mass="62014">MLKVLITDDEKQVRMGLRMKIDWEEEGFEIIGEASNGKEALEWLRTMKTDLVITDMRMPIMDGLEFAQCCFEEFPQVKVIVLSGYSDFEYVRGSMQKGVKDYLLKPVAPDELEEALRKIRKETEEEKKKQAEAAQMRHLAMSHLQEVQEQYLLYLVKEEWTKSSMVKERLRQLHLEDMASDSREFRFITVEIRDKNEQALRLRELWLPFQMMCKEIAQAEKGLYPFYDPSYANMIHFLKVIDKEEDTLPSLVRDIQKNVQNLLQLETVVGLGSVVEGVANLKNGYISSLLAWSKSQLGPRSQIMDASHLQEDDFEFSSDMERKLMNAVETANLGLFKANLETLLGRNEAQSIMAFSFLSNRVLFLLGSAARKYDMETSEVQSMMWGCQQSIWELNSFPKVIEQLTELGQLIIEKVRTARFSNGKLIIEGVRQYLDQHYANEISLTFLSEMFHINSAHLSETFKHQVGQNFSDYLLNVRMEKAKEFLKDKQLKIIDVANLVGYSNSGYFSTVFKKHFQQTPADFRQSYEENIGRI</sequence>
<dbReference type="PROSITE" id="PS50110">
    <property type="entry name" value="RESPONSE_REGULATORY"/>
    <property type="match status" value="1"/>
</dbReference>
<evidence type="ECO:0000313" key="11">
    <source>
        <dbReference type="EMBL" id="MFC0474886.1"/>
    </source>
</evidence>
<dbReference type="SUPFAM" id="SSF46689">
    <property type="entry name" value="Homeodomain-like"/>
    <property type="match status" value="2"/>
</dbReference>
<reference evidence="11 12" key="1">
    <citation type="submission" date="2024-09" db="EMBL/GenBank/DDBJ databases">
        <authorList>
            <person name="Sun Q."/>
            <person name="Mori K."/>
        </authorList>
    </citation>
    <scope>NUCLEOTIDE SEQUENCE [LARGE SCALE GENOMIC DNA]</scope>
    <source>
        <strain evidence="11 12">CGMCC 1.9126</strain>
    </source>
</reference>
<keyword evidence="7" id="KW-0804">Transcription</keyword>
<evidence type="ECO:0000256" key="1">
    <source>
        <dbReference type="ARBA" id="ARBA00004496"/>
    </source>
</evidence>
<keyword evidence="6" id="KW-0238">DNA-binding</keyword>
<dbReference type="SMART" id="SM00448">
    <property type="entry name" value="REC"/>
    <property type="match status" value="1"/>
</dbReference>
<proteinExistence type="predicted"/>
<feature type="modified residue" description="4-aspartylphosphate" evidence="8">
    <location>
        <position position="55"/>
    </location>
</feature>
<evidence type="ECO:0000256" key="5">
    <source>
        <dbReference type="ARBA" id="ARBA00023015"/>
    </source>
</evidence>
<dbReference type="PROSITE" id="PS01124">
    <property type="entry name" value="HTH_ARAC_FAMILY_2"/>
    <property type="match status" value="1"/>
</dbReference>
<dbReference type="Gene3D" id="3.40.50.2300">
    <property type="match status" value="1"/>
</dbReference>
<comment type="subcellular location">
    <subcellularLocation>
        <location evidence="1">Cytoplasm</location>
    </subcellularLocation>
</comment>
<feature type="domain" description="HTH araC/xylS-type" evidence="9">
    <location>
        <begin position="428"/>
        <end position="526"/>
    </location>
</feature>
<keyword evidence="5" id="KW-0805">Transcription regulation</keyword>
<dbReference type="PRINTS" id="PR00032">
    <property type="entry name" value="HTHARAC"/>
</dbReference>
<dbReference type="PANTHER" id="PTHR42713">
    <property type="entry name" value="HISTIDINE KINASE-RELATED"/>
    <property type="match status" value="1"/>
</dbReference>
<dbReference type="CDD" id="cd17536">
    <property type="entry name" value="REC_YesN-like"/>
    <property type="match status" value="1"/>
</dbReference>
<accession>A0ABV6KSQ7</accession>
<name>A0ABV6KSQ7_9BACI</name>
<dbReference type="InterPro" id="IPR001789">
    <property type="entry name" value="Sig_transdc_resp-reg_receiver"/>
</dbReference>
<feature type="domain" description="Response regulatory" evidence="10">
    <location>
        <begin position="3"/>
        <end position="120"/>
    </location>
</feature>
<gene>
    <name evidence="11" type="ORF">ACFFHF_06170</name>
</gene>